<keyword evidence="2" id="KW-1185">Reference proteome</keyword>
<proteinExistence type="predicted"/>
<reference evidence="1" key="1">
    <citation type="submission" date="2023-04" db="EMBL/GenBank/DDBJ databases">
        <title>Ambrosiozyma monospora NBRC 10751.</title>
        <authorList>
            <person name="Ichikawa N."/>
            <person name="Sato H."/>
            <person name="Tonouchi N."/>
        </authorList>
    </citation>
    <scope>NUCLEOTIDE SEQUENCE</scope>
    <source>
        <strain evidence="1">NBRC 10751</strain>
    </source>
</reference>
<dbReference type="Proteomes" id="UP001165064">
    <property type="component" value="Unassembled WGS sequence"/>
</dbReference>
<name>A0ACB5T1M3_AMBMO</name>
<sequence>MADTDVAVGCAVGIPCGIVLIVMFALWQRQKMRYKREVAAETERDREINNDLDLDDVVDANTIRDKKDKHASTDSWKVDVEKQTQTTTGETSSSSGDTDEKLVNKTYLIRKQSKIMGLKIVPKTPGAPNGSYSVSNDSKGSLQQPQNPHNRQSRTSKMYDPNYSGSNQNLTDTSITVPTSSTAQRQNYMSYYESVIPVLPSASGSTHSILNGNTAASNAGTDTESKVSDIPTRKSQNSLLGGDYVQQLRANDSSSFPRTTQTLVPASPSQINLMNNYSASASNSRNGSSLNLYNAGANAAGAQNVRKPRHHRDSSYSNGDLLSNRSRSRGSNQSLLMLGAVAGSPLPNAGGQSNSYDTKRSSFLDKNSLENNEATIPSRLDTTRRTSFSEKQQKHSPTSISSPTEHHQQSKLVKSKKITKIDPPTPPPQRSSRSTPPQSIAVSPSQPPHHESPRKLNSSLTSPTSESSSDDPLEIEVTHKIPMNTSSTPSKSTKSKTTTTTTTKPKTPTSKSDTKFQNPPSLSSTPPIARTISPFDTPPRDSQYFDDDDEDTEISNVAPVSSLAHVGSRNVSLSTIDPDEDYHDAVGTSGLGVKSKTGVKSPVDEGVQLKEEEKDMYANYKSNKKEWLSSVVSRGAAR</sequence>
<evidence type="ECO:0000313" key="2">
    <source>
        <dbReference type="Proteomes" id="UP001165064"/>
    </source>
</evidence>
<evidence type="ECO:0000313" key="1">
    <source>
        <dbReference type="EMBL" id="GME78854.1"/>
    </source>
</evidence>
<gene>
    <name evidence="1" type="ORF">Amon02_000364100</name>
</gene>
<comment type="caution">
    <text evidence="1">The sequence shown here is derived from an EMBL/GenBank/DDBJ whole genome shotgun (WGS) entry which is preliminary data.</text>
</comment>
<organism evidence="1 2">
    <name type="scientific">Ambrosiozyma monospora</name>
    <name type="common">Yeast</name>
    <name type="synonym">Endomycopsis monosporus</name>
    <dbReference type="NCBI Taxonomy" id="43982"/>
    <lineage>
        <taxon>Eukaryota</taxon>
        <taxon>Fungi</taxon>
        <taxon>Dikarya</taxon>
        <taxon>Ascomycota</taxon>
        <taxon>Saccharomycotina</taxon>
        <taxon>Pichiomycetes</taxon>
        <taxon>Pichiales</taxon>
        <taxon>Pichiaceae</taxon>
        <taxon>Ambrosiozyma</taxon>
    </lineage>
</organism>
<protein>
    <submittedName>
        <fullName evidence="1">Unnamed protein product</fullName>
    </submittedName>
</protein>
<dbReference type="EMBL" id="BSXS01002353">
    <property type="protein sequence ID" value="GME78854.1"/>
    <property type="molecule type" value="Genomic_DNA"/>
</dbReference>
<accession>A0ACB5T1M3</accession>